<evidence type="ECO:0000256" key="1">
    <source>
        <dbReference type="SAM" id="Phobius"/>
    </source>
</evidence>
<keyword evidence="1" id="KW-1133">Transmembrane helix</keyword>
<keyword evidence="1" id="KW-0812">Transmembrane</keyword>
<dbReference type="Pfam" id="PF23357">
    <property type="entry name" value="DUF7088"/>
    <property type="match status" value="1"/>
</dbReference>
<name>A0A1F7GCL8_9BACT</name>
<dbReference type="InterPro" id="IPR019196">
    <property type="entry name" value="ABC_transp_unknown"/>
</dbReference>
<evidence type="ECO:0000313" key="5">
    <source>
        <dbReference type="Proteomes" id="UP000177208"/>
    </source>
</evidence>
<proteinExistence type="predicted"/>
<sequence length="501" mass="56254">MKIKLKKIKLTKLLKLEHLEKRAIFALAFCIFLISNILVSNISFRFDASAGKAYTLSDSSRQILEGLNDIVNIRFFASADLPARLQPLKTDVGDILSEYKKAGGSKIQIKVIDPKKDPNAGTQAREAGIPELQFSQLESDKYAITTAYFGISLNYGDKQEVIPQVTDFENLEYNLTSSIYKLTRKELVKIGILGRSASASQTGDSISSLSQTLNQQFSQEEIDLSSEEKENKIDPSIKTVFVFDNNTKEYEKNETDMLKKYLNNKGKAIFFLDGVWVADSLTTSSANHNLYSLLEEYGITMEKNLVLSASAELVNFGNNEVSLLVPYPFWLRVNNFYPGVSYFSNINQLVFPWSSNLKLTKKPGVETKELAKTSQKSWIQKDNFELNPQAIQPPADKDLHEFVIIAESEKKNGGRIIVIPSSRFVLDRYLGAGSGNLEFVLNVVNELASGGTLSGIRSRSVSFYPLPELAESQKDIFKYVNILLLPFLFSVYGGFRLLKRR</sequence>
<keyword evidence="1" id="KW-0472">Membrane</keyword>
<dbReference type="EMBL" id="MFZG01000019">
    <property type="protein sequence ID" value="OGK16690.1"/>
    <property type="molecule type" value="Genomic_DNA"/>
</dbReference>
<feature type="transmembrane region" description="Helical" evidence="1">
    <location>
        <begin position="21"/>
        <end position="39"/>
    </location>
</feature>
<dbReference type="InterPro" id="IPR055396">
    <property type="entry name" value="DUF7088"/>
</dbReference>
<evidence type="ECO:0000259" key="2">
    <source>
        <dbReference type="Pfam" id="PF09822"/>
    </source>
</evidence>
<dbReference type="AlphaFoldDB" id="A0A1F7GCL8"/>
<evidence type="ECO:0000313" key="4">
    <source>
        <dbReference type="EMBL" id="OGK16690.1"/>
    </source>
</evidence>
<gene>
    <name evidence="4" type="ORF">A2774_00110</name>
</gene>
<feature type="transmembrane region" description="Helical" evidence="1">
    <location>
        <begin position="476"/>
        <end position="495"/>
    </location>
</feature>
<organism evidence="4 5">
    <name type="scientific">Candidatus Roizmanbacteria bacterium RIFCSPHIGHO2_01_FULL_39_12c</name>
    <dbReference type="NCBI Taxonomy" id="1802031"/>
    <lineage>
        <taxon>Bacteria</taxon>
        <taxon>Candidatus Roizmaniibacteriota</taxon>
    </lineage>
</organism>
<feature type="domain" description="DUF7088" evidence="3">
    <location>
        <begin position="51"/>
        <end position="152"/>
    </location>
</feature>
<reference evidence="4 5" key="1">
    <citation type="journal article" date="2016" name="Nat. Commun.">
        <title>Thousands of microbial genomes shed light on interconnected biogeochemical processes in an aquifer system.</title>
        <authorList>
            <person name="Anantharaman K."/>
            <person name="Brown C.T."/>
            <person name="Hug L.A."/>
            <person name="Sharon I."/>
            <person name="Castelle C.J."/>
            <person name="Probst A.J."/>
            <person name="Thomas B.C."/>
            <person name="Singh A."/>
            <person name="Wilkins M.J."/>
            <person name="Karaoz U."/>
            <person name="Brodie E.L."/>
            <person name="Williams K.H."/>
            <person name="Hubbard S.S."/>
            <person name="Banfield J.F."/>
        </authorList>
    </citation>
    <scope>NUCLEOTIDE SEQUENCE [LARGE SCALE GENOMIC DNA]</scope>
</reference>
<comment type="caution">
    <text evidence="4">The sequence shown here is derived from an EMBL/GenBank/DDBJ whole genome shotgun (WGS) entry which is preliminary data.</text>
</comment>
<protein>
    <submittedName>
        <fullName evidence="4">Uncharacterized protein</fullName>
    </submittedName>
</protein>
<dbReference type="Proteomes" id="UP000177208">
    <property type="component" value="Unassembled WGS sequence"/>
</dbReference>
<evidence type="ECO:0000259" key="3">
    <source>
        <dbReference type="Pfam" id="PF23357"/>
    </source>
</evidence>
<dbReference type="Pfam" id="PF09822">
    <property type="entry name" value="ABC_transp_aux"/>
    <property type="match status" value="1"/>
</dbReference>
<accession>A0A1F7GCL8</accession>
<feature type="domain" description="ABC-type uncharacterised transport system" evidence="2">
    <location>
        <begin position="189"/>
        <end position="442"/>
    </location>
</feature>